<name>A0A921IHE3_9FIRM</name>
<dbReference type="InterPro" id="IPR002052">
    <property type="entry name" value="DNA_methylase_N6_adenine_CS"/>
</dbReference>
<protein>
    <submittedName>
        <fullName evidence="7">Site-specific DNA-methyltransferase</fullName>
    </submittedName>
</protein>
<dbReference type="SUPFAM" id="SSF53335">
    <property type="entry name" value="S-adenosyl-L-methionine-dependent methyltransferases"/>
    <property type="match status" value="1"/>
</dbReference>
<feature type="domain" description="DNA methylase N-4/N-6" evidence="6">
    <location>
        <begin position="120"/>
        <end position="494"/>
    </location>
</feature>
<proteinExistence type="inferred from homology"/>
<keyword evidence="4" id="KW-0949">S-adenosyl-L-methionine</keyword>
<dbReference type="InterPro" id="IPR029063">
    <property type="entry name" value="SAM-dependent_MTases_sf"/>
</dbReference>
<evidence type="ECO:0000256" key="3">
    <source>
        <dbReference type="ARBA" id="ARBA00022679"/>
    </source>
</evidence>
<reference evidence="7" key="1">
    <citation type="journal article" date="2021" name="PeerJ">
        <title>Extensive microbial diversity within the chicken gut microbiome revealed by metagenomics and culture.</title>
        <authorList>
            <person name="Gilroy R."/>
            <person name="Ravi A."/>
            <person name="Getino M."/>
            <person name="Pursley I."/>
            <person name="Horton D.L."/>
            <person name="Alikhan N.F."/>
            <person name="Baker D."/>
            <person name="Gharbi K."/>
            <person name="Hall N."/>
            <person name="Watson M."/>
            <person name="Adriaenssens E.M."/>
            <person name="Foster-Nyarko E."/>
            <person name="Jarju S."/>
            <person name="Secka A."/>
            <person name="Antonio M."/>
            <person name="Oren A."/>
            <person name="Chaudhuri R.R."/>
            <person name="La Ragione R."/>
            <person name="Hildebrand F."/>
            <person name="Pallen M.J."/>
        </authorList>
    </citation>
    <scope>NUCLEOTIDE SEQUENCE</scope>
    <source>
        <strain evidence="7">ChiBcec21-2208</strain>
    </source>
</reference>
<evidence type="ECO:0000259" key="6">
    <source>
        <dbReference type="Pfam" id="PF01555"/>
    </source>
</evidence>
<dbReference type="PIRSF" id="PIRSF015855">
    <property type="entry name" value="TypeIII_Mtase_mKpnI"/>
    <property type="match status" value="1"/>
</dbReference>
<evidence type="ECO:0000313" key="7">
    <source>
        <dbReference type="EMBL" id="HJG27136.1"/>
    </source>
</evidence>
<evidence type="ECO:0000256" key="4">
    <source>
        <dbReference type="ARBA" id="ARBA00022691"/>
    </source>
</evidence>
<dbReference type="GO" id="GO:0003677">
    <property type="term" value="F:DNA binding"/>
    <property type="evidence" value="ECO:0007669"/>
    <property type="project" value="InterPro"/>
</dbReference>
<accession>A0A921IHE3</accession>
<dbReference type="Proteomes" id="UP000782880">
    <property type="component" value="Unassembled WGS sequence"/>
</dbReference>
<reference evidence="7" key="2">
    <citation type="submission" date="2021-09" db="EMBL/GenBank/DDBJ databases">
        <authorList>
            <person name="Gilroy R."/>
        </authorList>
    </citation>
    <scope>NUCLEOTIDE SEQUENCE</scope>
    <source>
        <strain evidence="7">ChiBcec21-2208</strain>
    </source>
</reference>
<dbReference type="PROSITE" id="PS00092">
    <property type="entry name" value="N6_MTASE"/>
    <property type="match status" value="1"/>
</dbReference>
<evidence type="ECO:0000256" key="1">
    <source>
        <dbReference type="ARBA" id="ARBA00006594"/>
    </source>
</evidence>
<dbReference type="Pfam" id="PF01555">
    <property type="entry name" value="N6_N4_Mtase"/>
    <property type="match status" value="1"/>
</dbReference>
<dbReference type="GO" id="GO:0032259">
    <property type="term" value="P:methylation"/>
    <property type="evidence" value="ECO:0007669"/>
    <property type="project" value="UniProtKB-KW"/>
</dbReference>
<comment type="caution">
    <text evidence="7">The sequence shown here is derived from an EMBL/GenBank/DDBJ whole genome shotgun (WGS) entry which is preliminary data.</text>
</comment>
<evidence type="ECO:0000313" key="8">
    <source>
        <dbReference type="Proteomes" id="UP000782880"/>
    </source>
</evidence>
<dbReference type="InterPro" id="IPR002295">
    <property type="entry name" value="N4/N6-MTase_EcoPI_Mod-like"/>
</dbReference>
<keyword evidence="2" id="KW-0489">Methyltransferase</keyword>
<keyword evidence="5" id="KW-0680">Restriction system</keyword>
<dbReference type="AlphaFoldDB" id="A0A921IHE3"/>
<dbReference type="GO" id="GO:0009307">
    <property type="term" value="P:DNA restriction-modification system"/>
    <property type="evidence" value="ECO:0007669"/>
    <property type="project" value="UniProtKB-KW"/>
</dbReference>
<comment type="similarity">
    <text evidence="1">Belongs to the N(4)/N(6)-methyltransferase family.</text>
</comment>
<organism evidence="7 8">
    <name type="scientific">Subdoligranulum variabile</name>
    <dbReference type="NCBI Taxonomy" id="214851"/>
    <lineage>
        <taxon>Bacteria</taxon>
        <taxon>Bacillati</taxon>
        <taxon>Bacillota</taxon>
        <taxon>Clostridia</taxon>
        <taxon>Eubacteriales</taxon>
        <taxon>Oscillospiraceae</taxon>
        <taxon>Subdoligranulum</taxon>
    </lineage>
</organism>
<dbReference type="EMBL" id="DYVE01000017">
    <property type="protein sequence ID" value="HJG27136.1"/>
    <property type="molecule type" value="Genomic_DNA"/>
</dbReference>
<dbReference type="PRINTS" id="PR00506">
    <property type="entry name" value="D21N6MTFRASE"/>
</dbReference>
<dbReference type="InterPro" id="IPR002941">
    <property type="entry name" value="DNA_methylase_N4/N6"/>
</dbReference>
<evidence type="ECO:0000256" key="2">
    <source>
        <dbReference type="ARBA" id="ARBA00022603"/>
    </source>
</evidence>
<sequence>MDKLRMESPDMTSEHIDKIANLFPNCVTEMRDANGKLKRGINFEILKQMLSPDVVDGDECYEFTWVGKKAAMVEANKPTRQTLRPCPEESKNWDTTENLYIEGDNLQVLKLLQESYLGKVKMIYIDPPYNTGHDFIYNDHFEMDKDEYEQQTSMFDEDGNRNFTENTDSNPRFHSDWCSMMYSRLMLARNLLTEDGVVFISIDDNECANLLKICGEVFGKSNFVADISWQRTYSPRNDSKGMVREVEHIVVFSKQSAWMPNYLPRTEEMDSKYKNPDNDVKPWTSSDAFASDAATHQGMVYAIQHPFTGEMIYPYVGAHWRYQQDAMLQIMNGWTLYTFIDLHDEEKRAEICGLPSSEVRQGVKALVLALPFEVAKQQAQTVLERGQWPRFYFTQNGKGGIRRKTYIDNVGGKLPTNFWPYSEVGHTDEAKKEIKNLFDGSAPFDTPKPVRLLDRMLTIATDKDSIVLDFFSGSATTAHAVMQKNAQDGGHRKFILVQLPEESPSPNFKTICEIGKERIRRAGAKIEAELLEIGSTAPEGEEAQPVDLTAYDTGFRVFKLDDSNMRDVYFAPDDYSQDMLSMMESNIKPDRTALDLLFGCLLEWGLPLSMPYHSETIDGCTVHTYNDGDLIACFDEKIPATVIEAIARRKPLRAVFRDAGFTTSPEKINLTEIFKLLAPDTRVKVI</sequence>
<keyword evidence="3" id="KW-0808">Transferase</keyword>
<gene>
    <name evidence="7" type="ORF">K8V20_00595</name>
</gene>
<evidence type="ECO:0000256" key="5">
    <source>
        <dbReference type="ARBA" id="ARBA00022747"/>
    </source>
</evidence>
<dbReference type="GO" id="GO:0008170">
    <property type="term" value="F:N-methyltransferase activity"/>
    <property type="evidence" value="ECO:0007669"/>
    <property type="project" value="InterPro"/>
</dbReference>
<dbReference type="Gene3D" id="3.40.50.150">
    <property type="entry name" value="Vaccinia Virus protein VP39"/>
    <property type="match status" value="1"/>
</dbReference>